<accession>A0A9X3WHH1</accession>
<sequence>MKVFRIKATSVGYGEDEAMIVVAESEKQVLEIANQNHSWKEYGRKNLAGRKTDFVTNRMFWNFKDWQKSLIVYEINLSKPKSYKYLH</sequence>
<keyword evidence="2" id="KW-1185">Reference proteome</keyword>
<reference evidence="1" key="1">
    <citation type="submission" date="2022-06" db="EMBL/GenBank/DDBJ databases">
        <title>Aquibacillus sp. a new bacterium isolated from soil saline samples.</title>
        <authorList>
            <person name="Galisteo C."/>
            <person name="De La Haba R."/>
            <person name="Sanchez-Porro C."/>
            <person name="Ventosa A."/>
        </authorList>
    </citation>
    <scope>NUCLEOTIDE SEQUENCE</scope>
    <source>
        <strain evidence="1">JCM 12387</strain>
    </source>
</reference>
<organism evidence="1 2">
    <name type="scientific">Aquibacillus koreensis</name>
    <dbReference type="NCBI Taxonomy" id="279446"/>
    <lineage>
        <taxon>Bacteria</taxon>
        <taxon>Bacillati</taxon>
        <taxon>Bacillota</taxon>
        <taxon>Bacilli</taxon>
        <taxon>Bacillales</taxon>
        <taxon>Bacillaceae</taxon>
        <taxon>Aquibacillus</taxon>
    </lineage>
</organism>
<proteinExistence type="predicted"/>
<gene>
    <name evidence="1" type="ORF">NC661_06475</name>
</gene>
<dbReference type="Proteomes" id="UP001145072">
    <property type="component" value="Unassembled WGS sequence"/>
</dbReference>
<comment type="caution">
    <text evidence="1">The sequence shown here is derived from an EMBL/GenBank/DDBJ whole genome shotgun (WGS) entry which is preliminary data.</text>
</comment>
<evidence type="ECO:0000313" key="1">
    <source>
        <dbReference type="EMBL" id="MDC3420012.1"/>
    </source>
</evidence>
<dbReference type="RefSeq" id="WP_259868610.1">
    <property type="nucleotide sequence ID" value="NZ_JAMQJZ010000004.1"/>
</dbReference>
<name>A0A9X3WHH1_9BACI</name>
<dbReference type="AlphaFoldDB" id="A0A9X3WHH1"/>
<protein>
    <submittedName>
        <fullName evidence="1">Uncharacterized protein</fullName>
    </submittedName>
</protein>
<evidence type="ECO:0000313" key="2">
    <source>
        <dbReference type="Proteomes" id="UP001145072"/>
    </source>
</evidence>
<dbReference type="EMBL" id="JAMQJZ010000004">
    <property type="protein sequence ID" value="MDC3420012.1"/>
    <property type="molecule type" value="Genomic_DNA"/>
</dbReference>